<dbReference type="InterPro" id="IPR040442">
    <property type="entry name" value="Pyrv_kinase-like_dom_sf"/>
</dbReference>
<feature type="binding site" evidence="7 10">
    <location>
        <position position="49"/>
    </location>
    <ligand>
        <name>Mg(2+)</name>
        <dbReference type="ChEBI" id="CHEBI:18420"/>
    </ligand>
</feature>
<evidence type="ECO:0000256" key="5">
    <source>
        <dbReference type="ARBA" id="ARBA00022679"/>
    </source>
</evidence>
<dbReference type="PANTHER" id="PTHR20881:SF0">
    <property type="entry name" value="3-METHYL-2-OXOBUTANOATE HYDROXYMETHYLTRANSFERASE"/>
    <property type="match status" value="1"/>
</dbReference>
<feature type="binding site" evidence="7 10">
    <location>
        <position position="120"/>
    </location>
    <ligand>
        <name>Mg(2+)</name>
        <dbReference type="ChEBI" id="CHEBI:18420"/>
    </ligand>
</feature>
<sequence length="281" mass="29138">MSATAGGQRITTGRLQALKGERPVVGLTAYTTPIARLLDPHVDFLLVGDSLGMVLYGMDSTLGVTLEMMIAHGRAVMRGAAQACVIVDMPFGSYEESPARAFANAARLMAETGCSGVKLEGGAEMAETVRFLVSRGIPVMGHIGLTPQAVNTLGGYRARGRSEAEAQKIAADAAAIAGAGACALVIEGTMEPLAREISGALPVPTIGIGASPACDGQILVSDDMLGLFGDFRPRFVKRYARLDEAVSEAAASYAAEVRARTFPGPEHVFTAPARRDTGSGA</sequence>
<evidence type="ECO:0000256" key="6">
    <source>
        <dbReference type="ARBA" id="ARBA00056497"/>
    </source>
</evidence>
<feature type="active site" description="Proton acceptor" evidence="7 8">
    <location>
        <position position="187"/>
    </location>
</feature>
<feature type="binding site" evidence="7 9">
    <location>
        <begin position="49"/>
        <end position="50"/>
    </location>
    <ligand>
        <name>3-methyl-2-oxobutanoate</name>
        <dbReference type="ChEBI" id="CHEBI:11851"/>
    </ligand>
</feature>
<name>A0AAP3V1T9_9PROT</name>
<comment type="subunit">
    <text evidence="3 7">Homodecamer; pentamer of dimers.</text>
</comment>
<dbReference type="NCBIfam" id="TIGR00222">
    <property type="entry name" value="panB"/>
    <property type="match status" value="1"/>
</dbReference>
<comment type="subcellular location">
    <subcellularLocation>
        <location evidence="7">Cytoplasm</location>
    </subcellularLocation>
</comment>
<evidence type="ECO:0000256" key="1">
    <source>
        <dbReference type="ARBA" id="ARBA00005033"/>
    </source>
</evidence>
<keyword evidence="7 10" id="KW-0460">Magnesium</keyword>
<keyword evidence="12" id="KW-1185">Reference proteome</keyword>
<evidence type="ECO:0000313" key="11">
    <source>
        <dbReference type="EMBL" id="MDF1586234.1"/>
    </source>
</evidence>
<proteinExistence type="inferred from homology"/>
<keyword evidence="4 7" id="KW-0566">Pantothenate biosynthesis</keyword>
<evidence type="ECO:0000256" key="4">
    <source>
        <dbReference type="ARBA" id="ARBA00022655"/>
    </source>
</evidence>
<feature type="binding site" evidence="7 10">
    <location>
        <position position="88"/>
    </location>
    <ligand>
        <name>Mg(2+)</name>
        <dbReference type="ChEBI" id="CHEBI:18420"/>
    </ligand>
</feature>
<dbReference type="GO" id="GO:0015940">
    <property type="term" value="P:pantothenate biosynthetic process"/>
    <property type="evidence" value="ECO:0007669"/>
    <property type="project" value="UniProtKB-UniRule"/>
</dbReference>
<dbReference type="NCBIfam" id="NF001452">
    <property type="entry name" value="PRK00311.1"/>
    <property type="match status" value="1"/>
</dbReference>
<dbReference type="AlphaFoldDB" id="A0AAP3V1T9"/>
<keyword evidence="7" id="KW-0963">Cytoplasm</keyword>
<dbReference type="PIRSF" id="PIRSF000388">
    <property type="entry name" value="Pantoate_hydroxy_MeTrfase"/>
    <property type="match status" value="1"/>
</dbReference>
<dbReference type="Gene3D" id="3.20.20.60">
    <property type="entry name" value="Phosphoenolpyruvate-binding domains"/>
    <property type="match status" value="1"/>
</dbReference>
<comment type="catalytic activity">
    <reaction evidence="7">
        <text>(6R)-5,10-methylene-5,6,7,8-tetrahydrofolate + 3-methyl-2-oxobutanoate + H2O = 2-dehydropantoate + (6S)-5,6,7,8-tetrahydrofolate</text>
        <dbReference type="Rhea" id="RHEA:11824"/>
        <dbReference type="ChEBI" id="CHEBI:11561"/>
        <dbReference type="ChEBI" id="CHEBI:11851"/>
        <dbReference type="ChEBI" id="CHEBI:15377"/>
        <dbReference type="ChEBI" id="CHEBI:15636"/>
        <dbReference type="ChEBI" id="CHEBI:57453"/>
        <dbReference type="EC" id="2.1.2.11"/>
    </reaction>
</comment>
<dbReference type="HAMAP" id="MF_00156">
    <property type="entry name" value="PanB"/>
    <property type="match status" value="1"/>
</dbReference>
<comment type="pathway">
    <text evidence="1 7">Cofactor biosynthesis; (R)-pantothenate biosynthesis; (R)-pantoate from 3-methyl-2-oxobutanoate: step 1/2.</text>
</comment>
<dbReference type="EMBL" id="JARGEQ010000076">
    <property type="protein sequence ID" value="MDF1586234.1"/>
    <property type="molecule type" value="Genomic_DNA"/>
</dbReference>
<evidence type="ECO:0000256" key="8">
    <source>
        <dbReference type="PIRSR" id="PIRSR000388-1"/>
    </source>
</evidence>
<dbReference type="InterPro" id="IPR015813">
    <property type="entry name" value="Pyrv/PenolPyrv_kinase-like_dom"/>
</dbReference>
<feature type="binding site" evidence="7 9">
    <location>
        <position position="118"/>
    </location>
    <ligand>
        <name>3-methyl-2-oxobutanoate</name>
        <dbReference type="ChEBI" id="CHEBI:11851"/>
    </ligand>
</feature>
<dbReference type="CDD" id="cd06557">
    <property type="entry name" value="KPHMT-like"/>
    <property type="match status" value="1"/>
</dbReference>
<accession>A0AAP3V1T9</accession>
<gene>
    <name evidence="7 11" type="primary">panB</name>
    <name evidence="11" type="ORF">PZ740_07530</name>
</gene>
<dbReference type="PANTHER" id="PTHR20881">
    <property type="entry name" value="3-METHYL-2-OXOBUTANOATE HYDROXYMETHYLTRANSFERASE"/>
    <property type="match status" value="1"/>
</dbReference>
<dbReference type="GO" id="GO:0000287">
    <property type="term" value="F:magnesium ion binding"/>
    <property type="evidence" value="ECO:0007669"/>
    <property type="project" value="TreeGrafter"/>
</dbReference>
<dbReference type="Proteomes" id="UP001301140">
    <property type="component" value="Unassembled WGS sequence"/>
</dbReference>
<evidence type="ECO:0000256" key="2">
    <source>
        <dbReference type="ARBA" id="ARBA00008676"/>
    </source>
</evidence>
<dbReference type="RefSeq" id="WP_327788651.1">
    <property type="nucleotide sequence ID" value="NZ_JARGEQ010000076.1"/>
</dbReference>
<evidence type="ECO:0000256" key="10">
    <source>
        <dbReference type="PIRSR" id="PIRSR000388-3"/>
    </source>
</evidence>
<evidence type="ECO:0000256" key="9">
    <source>
        <dbReference type="PIRSR" id="PIRSR000388-2"/>
    </source>
</evidence>
<dbReference type="InterPro" id="IPR003700">
    <property type="entry name" value="Pantoate_hydroxy_MeTrfase"/>
</dbReference>
<comment type="function">
    <text evidence="6 7">Catalyzes the reversible reaction in which hydroxymethyl group from 5,10-methylenetetrahydrofolate is transferred onto alpha-ketoisovalerate to form ketopantoate.</text>
</comment>
<evidence type="ECO:0000256" key="3">
    <source>
        <dbReference type="ARBA" id="ARBA00011424"/>
    </source>
</evidence>
<comment type="cofactor">
    <cofactor evidence="7 10">
        <name>Mg(2+)</name>
        <dbReference type="ChEBI" id="CHEBI:18420"/>
    </cofactor>
    <text evidence="7 10">Binds 1 Mg(2+) ion per subunit.</text>
</comment>
<keyword evidence="5 7" id="KW-0808">Transferase</keyword>
<dbReference type="SUPFAM" id="SSF51621">
    <property type="entry name" value="Phosphoenolpyruvate/pyruvate domain"/>
    <property type="match status" value="1"/>
</dbReference>
<comment type="caution">
    <text evidence="11">The sequence shown here is derived from an EMBL/GenBank/DDBJ whole genome shotgun (WGS) entry which is preliminary data.</text>
</comment>
<dbReference type="GO" id="GO:0003864">
    <property type="term" value="F:3-methyl-2-oxobutanoate hydroxymethyltransferase activity"/>
    <property type="evidence" value="ECO:0007669"/>
    <property type="project" value="UniProtKB-UniRule"/>
</dbReference>
<evidence type="ECO:0000256" key="7">
    <source>
        <dbReference type="HAMAP-Rule" id="MF_00156"/>
    </source>
</evidence>
<dbReference type="EC" id="2.1.2.11" evidence="7"/>
<feature type="binding site" evidence="7 9">
    <location>
        <position position="88"/>
    </location>
    <ligand>
        <name>3-methyl-2-oxobutanoate</name>
        <dbReference type="ChEBI" id="CHEBI:11851"/>
    </ligand>
</feature>
<comment type="similarity">
    <text evidence="2 7">Belongs to the PanB family.</text>
</comment>
<reference evidence="11 12" key="1">
    <citation type="submission" date="2023-03" db="EMBL/GenBank/DDBJ databases">
        <title>YIM 152171 draft genome.</title>
        <authorList>
            <person name="Yang Z."/>
        </authorList>
    </citation>
    <scope>NUCLEOTIDE SEQUENCE [LARGE SCALE GENOMIC DNA]</scope>
    <source>
        <strain evidence="11 12">YIM 152171</strain>
    </source>
</reference>
<organism evidence="11 12">
    <name type="scientific">Marinimicrococcus flavescens</name>
    <dbReference type="NCBI Taxonomy" id="3031815"/>
    <lineage>
        <taxon>Bacteria</taxon>
        <taxon>Pseudomonadati</taxon>
        <taxon>Pseudomonadota</taxon>
        <taxon>Alphaproteobacteria</taxon>
        <taxon>Geminicoccales</taxon>
        <taxon>Geminicoccaceae</taxon>
        <taxon>Marinimicrococcus</taxon>
    </lineage>
</organism>
<dbReference type="Pfam" id="PF02548">
    <property type="entry name" value="Pantoate_transf"/>
    <property type="match status" value="1"/>
</dbReference>
<dbReference type="GO" id="GO:0005737">
    <property type="term" value="C:cytoplasm"/>
    <property type="evidence" value="ECO:0007669"/>
    <property type="project" value="UniProtKB-SubCell"/>
</dbReference>
<evidence type="ECO:0000313" key="12">
    <source>
        <dbReference type="Proteomes" id="UP001301140"/>
    </source>
</evidence>
<protein>
    <recommendedName>
        <fullName evidence="7">3-methyl-2-oxobutanoate hydroxymethyltransferase</fullName>
        <ecNumber evidence="7">2.1.2.11</ecNumber>
    </recommendedName>
    <alternativeName>
        <fullName evidence="7">Ketopantoate hydroxymethyltransferase</fullName>
        <shortName evidence="7">KPHMT</shortName>
    </alternativeName>
</protein>
<keyword evidence="7 10" id="KW-0479">Metal-binding</keyword>
<dbReference type="FunFam" id="3.20.20.60:FF:000003">
    <property type="entry name" value="3-methyl-2-oxobutanoate hydroxymethyltransferase"/>
    <property type="match status" value="1"/>
</dbReference>